<reference evidence="4 5" key="1">
    <citation type="submission" date="2020-05" db="EMBL/GenBank/DDBJ databases">
        <title>Flexivirga sp. ID2601S isolated from air conditioner.</title>
        <authorList>
            <person name="Kim D.H."/>
        </authorList>
    </citation>
    <scope>NUCLEOTIDE SEQUENCE [LARGE SCALE GENOMIC DNA]</scope>
    <source>
        <strain evidence="4 5">ID2601S</strain>
    </source>
</reference>
<evidence type="ECO:0000313" key="4">
    <source>
        <dbReference type="EMBL" id="NNG40904.1"/>
    </source>
</evidence>
<sequence>MLARLHEEFPDLTLSKVRFLDAQGLVSPERTASGYRRYDERDVDRLRFVLTCQRDKFWPLKVIREALDAYDRGLRPAAQDDGRPSAPAPATDPALAATQTPDDGTPADVRINRAELLRATGLHRDSLADLESFGLLRIGADDHFGAPDLQVAHAAASLLSYGVEARHLRPFRLAAEREVALVQGLTAGPTGADREELVRQCLALHLALVRADLTRE</sequence>
<feature type="domain" description="HTH merR-type" evidence="3">
    <location>
        <begin position="17"/>
        <end position="69"/>
    </location>
</feature>
<dbReference type="PROSITE" id="PS50937">
    <property type="entry name" value="HTH_MERR_2"/>
    <property type="match status" value="1"/>
</dbReference>
<organism evidence="4 5">
    <name type="scientific">Flexivirga aerilata</name>
    <dbReference type="NCBI Taxonomy" id="1656889"/>
    <lineage>
        <taxon>Bacteria</taxon>
        <taxon>Bacillati</taxon>
        <taxon>Actinomycetota</taxon>
        <taxon>Actinomycetes</taxon>
        <taxon>Micrococcales</taxon>
        <taxon>Dermacoccaceae</taxon>
        <taxon>Flexivirga</taxon>
    </lineage>
</organism>
<name>A0A849AJ99_9MICO</name>
<dbReference type="CDD" id="cd00592">
    <property type="entry name" value="HTH_MerR-like"/>
    <property type="match status" value="1"/>
</dbReference>
<dbReference type="AlphaFoldDB" id="A0A849AJ99"/>
<dbReference type="Gene3D" id="1.10.1660.10">
    <property type="match status" value="1"/>
</dbReference>
<keyword evidence="5" id="KW-1185">Reference proteome</keyword>
<evidence type="ECO:0000256" key="2">
    <source>
        <dbReference type="SAM" id="MobiDB-lite"/>
    </source>
</evidence>
<dbReference type="Pfam" id="PF13411">
    <property type="entry name" value="MerR_1"/>
    <property type="match status" value="1"/>
</dbReference>
<dbReference type="EMBL" id="JABENB010000003">
    <property type="protein sequence ID" value="NNG40904.1"/>
    <property type="molecule type" value="Genomic_DNA"/>
</dbReference>
<dbReference type="Proteomes" id="UP000557772">
    <property type="component" value="Unassembled WGS sequence"/>
</dbReference>
<evidence type="ECO:0000313" key="5">
    <source>
        <dbReference type="Proteomes" id="UP000557772"/>
    </source>
</evidence>
<evidence type="ECO:0000256" key="1">
    <source>
        <dbReference type="ARBA" id="ARBA00023125"/>
    </source>
</evidence>
<dbReference type="InterPro" id="IPR009061">
    <property type="entry name" value="DNA-bd_dom_put_sf"/>
</dbReference>
<dbReference type="PANTHER" id="PTHR30204:SF89">
    <property type="entry name" value="HTH MERR-TYPE DOMAIN-CONTAINING PROTEIN"/>
    <property type="match status" value="1"/>
</dbReference>
<keyword evidence="1" id="KW-0238">DNA-binding</keyword>
<dbReference type="GO" id="GO:0003677">
    <property type="term" value="F:DNA binding"/>
    <property type="evidence" value="ECO:0007669"/>
    <property type="project" value="UniProtKB-KW"/>
</dbReference>
<feature type="compositionally biased region" description="Low complexity" evidence="2">
    <location>
        <begin position="84"/>
        <end position="103"/>
    </location>
</feature>
<evidence type="ECO:0000259" key="3">
    <source>
        <dbReference type="PROSITE" id="PS50937"/>
    </source>
</evidence>
<accession>A0A849AJ99</accession>
<gene>
    <name evidence="4" type="ORF">HJ588_16725</name>
</gene>
<proteinExistence type="predicted"/>
<dbReference type="InterPro" id="IPR000551">
    <property type="entry name" value="MerR-type_HTH_dom"/>
</dbReference>
<dbReference type="SMART" id="SM00422">
    <property type="entry name" value="HTH_MERR"/>
    <property type="match status" value="1"/>
</dbReference>
<dbReference type="PANTHER" id="PTHR30204">
    <property type="entry name" value="REDOX-CYCLING DRUG-SENSING TRANSCRIPTIONAL ACTIVATOR SOXR"/>
    <property type="match status" value="1"/>
</dbReference>
<feature type="region of interest" description="Disordered" evidence="2">
    <location>
        <begin position="75"/>
        <end position="107"/>
    </location>
</feature>
<dbReference type="GO" id="GO:0003700">
    <property type="term" value="F:DNA-binding transcription factor activity"/>
    <property type="evidence" value="ECO:0007669"/>
    <property type="project" value="InterPro"/>
</dbReference>
<comment type="caution">
    <text evidence="4">The sequence shown here is derived from an EMBL/GenBank/DDBJ whole genome shotgun (WGS) entry which is preliminary data.</text>
</comment>
<dbReference type="InterPro" id="IPR047057">
    <property type="entry name" value="MerR_fam"/>
</dbReference>
<dbReference type="SUPFAM" id="SSF46955">
    <property type="entry name" value="Putative DNA-binding domain"/>
    <property type="match status" value="1"/>
</dbReference>
<protein>
    <submittedName>
        <fullName evidence="4">MerR family transcriptional regulator</fullName>
    </submittedName>
</protein>